<protein>
    <submittedName>
        <fullName evidence="2">L-amino acid N-acyltransferase YncA</fullName>
    </submittedName>
</protein>
<dbReference type="InterPro" id="IPR016181">
    <property type="entry name" value="Acyl_CoA_acyltransferase"/>
</dbReference>
<dbReference type="STRING" id="407022.SAMN05661044_03131"/>
<dbReference type="Proteomes" id="UP000199421">
    <property type="component" value="Unassembled WGS sequence"/>
</dbReference>
<gene>
    <name evidence="2" type="ORF">SAMN05661044_03131</name>
</gene>
<feature type="domain" description="N-acetyltransferase" evidence="1">
    <location>
        <begin position="5"/>
        <end position="172"/>
    </location>
</feature>
<dbReference type="EMBL" id="FOAF01000003">
    <property type="protein sequence ID" value="SEL69110.1"/>
    <property type="molecule type" value="Genomic_DNA"/>
</dbReference>
<dbReference type="InterPro" id="IPR000182">
    <property type="entry name" value="GNAT_dom"/>
</dbReference>
<proteinExistence type="predicted"/>
<dbReference type="PROSITE" id="PS51186">
    <property type="entry name" value="GNAT"/>
    <property type="match status" value="1"/>
</dbReference>
<dbReference type="OrthoDB" id="9796381at2"/>
<organism evidence="2 3">
    <name type="scientific">Olivibacter domesticus</name>
    <name type="common">Pseudosphingobacterium domesticum</name>
    <dbReference type="NCBI Taxonomy" id="407022"/>
    <lineage>
        <taxon>Bacteria</taxon>
        <taxon>Pseudomonadati</taxon>
        <taxon>Bacteroidota</taxon>
        <taxon>Sphingobacteriia</taxon>
        <taxon>Sphingobacteriales</taxon>
        <taxon>Sphingobacteriaceae</taxon>
        <taxon>Olivibacter</taxon>
    </lineage>
</organism>
<evidence type="ECO:0000259" key="1">
    <source>
        <dbReference type="PROSITE" id="PS51186"/>
    </source>
</evidence>
<name>A0A1H7S908_OLID1</name>
<evidence type="ECO:0000313" key="2">
    <source>
        <dbReference type="EMBL" id="SEL69110.1"/>
    </source>
</evidence>
<dbReference type="SUPFAM" id="SSF55729">
    <property type="entry name" value="Acyl-CoA N-acyltransferases (Nat)"/>
    <property type="match status" value="1"/>
</dbReference>
<dbReference type="AlphaFoldDB" id="A0A1H7S908"/>
<evidence type="ECO:0000313" key="3">
    <source>
        <dbReference type="Proteomes" id="UP000199421"/>
    </source>
</evidence>
<dbReference type="RefSeq" id="WP_093326279.1">
    <property type="nucleotide sequence ID" value="NZ_FOAF01000003.1"/>
</dbReference>
<dbReference type="Gene3D" id="3.40.630.30">
    <property type="match status" value="1"/>
</dbReference>
<accession>A0A1H7S908</accession>
<dbReference type="GO" id="GO:0016747">
    <property type="term" value="F:acyltransferase activity, transferring groups other than amino-acyl groups"/>
    <property type="evidence" value="ECO:0007669"/>
    <property type="project" value="InterPro"/>
</dbReference>
<dbReference type="Pfam" id="PF00583">
    <property type="entry name" value="Acetyltransf_1"/>
    <property type="match status" value="1"/>
</dbReference>
<sequence length="172" mass="19656">MSSEFTLRKATNEDQDRIWEILQQAIKLRKQDGSSQWQDGYPNAGVVQQDINQGYGYVLLSEGQILAYVAVIFDGEPAYQELEGKWLSNQEYVVIHRLAVAQDIKTKGTATFVMKEVETLAIARCVYSIKVDTNFDNKGMLRIFEKLGYEYCGEVHFRGGARMAFEKLLNKK</sequence>
<keyword evidence="2" id="KW-0012">Acyltransferase</keyword>
<keyword evidence="3" id="KW-1185">Reference proteome</keyword>
<keyword evidence="2" id="KW-0808">Transferase</keyword>
<reference evidence="3" key="1">
    <citation type="submission" date="2016-10" db="EMBL/GenBank/DDBJ databases">
        <authorList>
            <person name="Varghese N."/>
            <person name="Submissions S."/>
        </authorList>
    </citation>
    <scope>NUCLEOTIDE SEQUENCE [LARGE SCALE GENOMIC DNA]</scope>
    <source>
        <strain evidence="3">DSM 18733</strain>
    </source>
</reference>